<reference evidence="1 2" key="1">
    <citation type="journal article" date="2019" name="Int. J. Syst. Evol. Microbiol.">
        <title>The Global Catalogue of Microorganisms (GCM) 10K type strain sequencing project: providing services to taxonomists for standard genome sequencing and annotation.</title>
        <authorList>
            <consortium name="The Broad Institute Genomics Platform"/>
            <consortium name="The Broad Institute Genome Sequencing Center for Infectious Disease"/>
            <person name="Wu L."/>
            <person name="Ma J."/>
        </authorList>
    </citation>
    <scope>NUCLEOTIDE SEQUENCE [LARGE SCALE GENOMIC DNA]</scope>
    <source>
        <strain evidence="1 2">CGMCC 1.12124</strain>
    </source>
</reference>
<keyword evidence="2" id="KW-1185">Reference proteome</keyword>
<dbReference type="EMBL" id="JBHSKY010000001">
    <property type="protein sequence ID" value="MFC5277179.1"/>
    <property type="molecule type" value="Genomic_DNA"/>
</dbReference>
<evidence type="ECO:0000313" key="2">
    <source>
        <dbReference type="Proteomes" id="UP001596118"/>
    </source>
</evidence>
<sequence>MLRRVPDRVSEEFAPRRVALFPPDRIDLRELAFGGADVDRRRLGIVDVGVVNRIGPSTL</sequence>
<evidence type="ECO:0000313" key="1">
    <source>
        <dbReference type="EMBL" id="MFC5277179.1"/>
    </source>
</evidence>
<accession>A0ABD5QWW6</accession>
<protein>
    <submittedName>
        <fullName evidence="1">Uncharacterized protein</fullName>
    </submittedName>
</protein>
<comment type="caution">
    <text evidence="1">The sequence shown here is derived from an EMBL/GenBank/DDBJ whole genome shotgun (WGS) entry which is preliminary data.</text>
</comment>
<gene>
    <name evidence="1" type="ORF">ACFPM1_00145</name>
</gene>
<name>A0ABD5QWW6_9EURY</name>
<dbReference type="Proteomes" id="UP001596118">
    <property type="component" value="Unassembled WGS sequence"/>
</dbReference>
<organism evidence="1 2">
    <name type="scientific">Halorubrum rubrum</name>
    <dbReference type="NCBI Taxonomy" id="1126240"/>
    <lineage>
        <taxon>Archaea</taxon>
        <taxon>Methanobacteriati</taxon>
        <taxon>Methanobacteriota</taxon>
        <taxon>Stenosarchaea group</taxon>
        <taxon>Halobacteria</taxon>
        <taxon>Halobacteriales</taxon>
        <taxon>Haloferacaceae</taxon>
        <taxon>Halorubrum</taxon>
    </lineage>
</organism>
<proteinExistence type="predicted"/>
<dbReference type="RefSeq" id="WP_256411910.1">
    <property type="nucleotide sequence ID" value="NZ_JANHDM010000007.1"/>
</dbReference>
<dbReference type="AlphaFoldDB" id="A0ABD5QWW6"/>